<evidence type="ECO:0000256" key="2">
    <source>
        <dbReference type="ARBA" id="ARBA00022448"/>
    </source>
</evidence>
<keyword evidence="5 13" id="KW-0732">Signal</keyword>
<dbReference type="EMBL" id="BSOO01000020">
    <property type="protein sequence ID" value="GLR48200.1"/>
    <property type="molecule type" value="Genomic_DNA"/>
</dbReference>
<evidence type="ECO:0000256" key="7">
    <source>
        <dbReference type="ARBA" id="ARBA00023136"/>
    </source>
</evidence>
<dbReference type="SUPFAM" id="SSF56935">
    <property type="entry name" value="Porins"/>
    <property type="match status" value="1"/>
</dbReference>
<dbReference type="Pfam" id="PF00593">
    <property type="entry name" value="TonB_dep_Rec_b-barrel"/>
    <property type="match status" value="1"/>
</dbReference>
<keyword evidence="8 9" id="KW-0998">Cell outer membrane</keyword>
<keyword evidence="3 9" id="KW-1134">Transmembrane beta strand</keyword>
<feature type="short sequence motif" description="TonB box" evidence="10">
    <location>
        <begin position="57"/>
        <end position="63"/>
    </location>
</feature>
<reference evidence="17" key="1">
    <citation type="journal article" date="2019" name="Int. J. Syst. Evol. Microbiol.">
        <title>The Global Catalogue of Microorganisms (GCM) 10K type strain sequencing project: providing services to taxonomists for standard genome sequencing and annotation.</title>
        <authorList>
            <consortium name="The Broad Institute Genomics Platform"/>
            <consortium name="The Broad Institute Genome Sequencing Center for Infectious Disease"/>
            <person name="Wu L."/>
            <person name="Ma J."/>
        </authorList>
    </citation>
    <scope>NUCLEOTIDE SEQUENCE [LARGE SCALE GENOMIC DNA]</scope>
    <source>
        <strain evidence="17">NBRC 102146</strain>
    </source>
</reference>
<evidence type="ECO:0000259" key="14">
    <source>
        <dbReference type="Pfam" id="PF00593"/>
    </source>
</evidence>
<keyword evidence="16" id="KW-0675">Receptor</keyword>
<evidence type="ECO:0000256" key="10">
    <source>
        <dbReference type="PROSITE-ProRule" id="PRU10143"/>
    </source>
</evidence>
<protein>
    <submittedName>
        <fullName evidence="16">TonB-dependent receptor</fullName>
    </submittedName>
</protein>
<dbReference type="InterPro" id="IPR010916">
    <property type="entry name" value="TonB_box_CS"/>
</dbReference>
<evidence type="ECO:0000256" key="9">
    <source>
        <dbReference type="PROSITE-ProRule" id="PRU01360"/>
    </source>
</evidence>
<dbReference type="Pfam" id="PF07715">
    <property type="entry name" value="Plug"/>
    <property type="match status" value="1"/>
</dbReference>
<evidence type="ECO:0000256" key="8">
    <source>
        <dbReference type="ARBA" id="ARBA00023237"/>
    </source>
</evidence>
<dbReference type="InterPro" id="IPR000531">
    <property type="entry name" value="Beta-barrel_TonB"/>
</dbReference>
<evidence type="ECO:0000313" key="16">
    <source>
        <dbReference type="EMBL" id="GLR48200.1"/>
    </source>
</evidence>
<keyword evidence="2 9" id="KW-0813">Transport</keyword>
<evidence type="ECO:0000256" key="5">
    <source>
        <dbReference type="ARBA" id="ARBA00022729"/>
    </source>
</evidence>
<feature type="domain" description="TonB-dependent receptor-like beta-barrel" evidence="14">
    <location>
        <begin position="350"/>
        <end position="883"/>
    </location>
</feature>
<name>A0ABQ5Z9B1_9SPHN</name>
<feature type="compositionally biased region" description="Low complexity" evidence="12">
    <location>
        <begin position="40"/>
        <end position="54"/>
    </location>
</feature>
<dbReference type="PANTHER" id="PTHR47234">
    <property type="match status" value="1"/>
</dbReference>
<proteinExistence type="inferred from homology"/>
<keyword evidence="7 9" id="KW-0472">Membrane</keyword>
<evidence type="ECO:0000256" key="11">
    <source>
        <dbReference type="RuleBase" id="RU003357"/>
    </source>
</evidence>
<keyword evidence="6 10" id="KW-0798">TonB box</keyword>
<dbReference type="InterPro" id="IPR012910">
    <property type="entry name" value="Plug_dom"/>
</dbReference>
<gene>
    <name evidence="16" type="ORF">GCM10007925_19130</name>
</gene>
<dbReference type="InterPro" id="IPR039426">
    <property type="entry name" value="TonB-dep_rcpt-like"/>
</dbReference>
<organism evidence="16 17">
    <name type="scientific">Sphingomonas astaxanthinifaciens DSM 22298</name>
    <dbReference type="NCBI Taxonomy" id="1123267"/>
    <lineage>
        <taxon>Bacteria</taxon>
        <taxon>Pseudomonadati</taxon>
        <taxon>Pseudomonadota</taxon>
        <taxon>Alphaproteobacteria</taxon>
        <taxon>Sphingomonadales</taxon>
        <taxon>Sphingomonadaceae</taxon>
        <taxon>Sphingomonas</taxon>
    </lineage>
</organism>
<comment type="subcellular location">
    <subcellularLocation>
        <location evidence="1 9">Cell outer membrane</location>
        <topology evidence="1 9">Multi-pass membrane protein</topology>
    </subcellularLocation>
</comment>
<keyword evidence="17" id="KW-1185">Reference proteome</keyword>
<comment type="caution">
    <text evidence="16">The sequence shown here is derived from an EMBL/GenBank/DDBJ whole genome shotgun (WGS) entry which is preliminary data.</text>
</comment>
<evidence type="ECO:0000259" key="15">
    <source>
        <dbReference type="Pfam" id="PF07715"/>
    </source>
</evidence>
<feature type="domain" description="TonB-dependent receptor plug" evidence="15">
    <location>
        <begin position="71"/>
        <end position="191"/>
    </location>
</feature>
<dbReference type="PROSITE" id="PS00430">
    <property type="entry name" value="TONB_DEPENDENT_REC_1"/>
    <property type="match status" value="1"/>
</dbReference>
<comment type="similarity">
    <text evidence="9 11">Belongs to the TonB-dependent receptor family.</text>
</comment>
<dbReference type="RefSeq" id="WP_051676387.1">
    <property type="nucleotide sequence ID" value="NZ_BSOO01000020.1"/>
</dbReference>
<evidence type="ECO:0000256" key="13">
    <source>
        <dbReference type="SAM" id="SignalP"/>
    </source>
</evidence>
<dbReference type="PANTHER" id="PTHR47234:SF3">
    <property type="entry name" value="SECRETIN_TONB SHORT N-TERMINAL DOMAIN-CONTAINING PROTEIN"/>
    <property type="match status" value="1"/>
</dbReference>
<dbReference type="Proteomes" id="UP001156703">
    <property type="component" value="Unassembled WGS sequence"/>
</dbReference>
<dbReference type="Gene3D" id="2.40.170.20">
    <property type="entry name" value="TonB-dependent receptor, beta-barrel domain"/>
    <property type="match status" value="1"/>
</dbReference>
<evidence type="ECO:0000256" key="4">
    <source>
        <dbReference type="ARBA" id="ARBA00022692"/>
    </source>
</evidence>
<dbReference type="InterPro" id="IPR037066">
    <property type="entry name" value="Plug_dom_sf"/>
</dbReference>
<accession>A0ABQ5Z9B1</accession>
<keyword evidence="4 9" id="KW-0812">Transmembrane</keyword>
<feature type="signal peptide" evidence="13">
    <location>
        <begin position="1"/>
        <end position="26"/>
    </location>
</feature>
<evidence type="ECO:0000256" key="3">
    <source>
        <dbReference type="ARBA" id="ARBA00022452"/>
    </source>
</evidence>
<evidence type="ECO:0000256" key="6">
    <source>
        <dbReference type="ARBA" id="ARBA00023077"/>
    </source>
</evidence>
<feature type="region of interest" description="Disordered" evidence="12">
    <location>
        <begin position="29"/>
        <end position="54"/>
    </location>
</feature>
<evidence type="ECO:0000313" key="17">
    <source>
        <dbReference type="Proteomes" id="UP001156703"/>
    </source>
</evidence>
<dbReference type="Gene3D" id="2.170.130.10">
    <property type="entry name" value="TonB-dependent receptor, plug domain"/>
    <property type="match status" value="1"/>
</dbReference>
<dbReference type="InterPro" id="IPR036942">
    <property type="entry name" value="Beta-barrel_TonB_sf"/>
</dbReference>
<evidence type="ECO:0000256" key="12">
    <source>
        <dbReference type="SAM" id="MobiDB-lite"/>
    </source>
</evidence>
<feature type="chain" id="PRO_5046656676" evidence="13">
    <location>
        <begin position="27"/>
        <end position="934"/>
    </location>
</feature>
<dbReference type="PROSITE" id="PS52016">
    <property type="entry name" value="TONB_DEPENDENT_REC_3"/>
    <property type="match status" value="1"/>
</dbReference>
<sequence>MSNRISPVLLLTISPLALIAATPAVAQSAATDPRQPPAPTTAVAAPEEAGATEPDNTIIVTGTRRTDRTIADSPVPIDVLGQEALTSSGLGETNKVLNNLVPSFNFPQPSIADGTDVIRPASLRGLAPDQTLVLVNGKRRHVSSLLNINGTVGRGSTAVDLNNIPALAIDRIEVLRDGASSQYGSDAIAGVINVRLRKSPSGGKAQVSYGKYITQLEDVPELEALTNVGGTAVLDSRDSRILAGTYGASRKIKDGAIFTAGVNVGIPMGSGYINLTGEFRDRDNTNRAGPDVRPNYIRPTSAIDPRELTFNRQNFRFGDPKTRDLNLIANMAAPIGDSGWEFYSFATFAHRKGRSAANWRQQSSVNNRDFSTLTPATSPTNANFTALTPDGFLPEIASVYKDWAAAAGFRGELSGWNVDLSGVYGHNQIDYRTENSLNTSYGRNSPTSFDSGGLRFNQFTANLDVSREFEAGFAKPLSVAFGTEYRRDNFSERPGQVESYAAGPLFIAPVTTTSANCTTLGGVYNAGTGVCSFPGRAAPFGAQGFPGIPAYAKLSKSRSSVAGYVELDTDPLPGFTTTLAGRAEKYSDFGSTVNGKLALRYAIVPALALRGSISTGFRAPSLQQQYFTGFSTNFINGLPVDIVTFPVNSAVSRALGARDLKPEKSVNVSAGVSVNPLQGLTITADYYHIKLKDRIVLTENLGAFGSGTTAQNNAVQAILAANSLSGFGAARFFINGLDTTTEGVDIVGTYRFRAGAIGNWSLSAAFNASNNKIDKRLNNLGPLAQIPGLVLFGRVEGIRFEKGQPKNKVVLSADGTLGKLGITARTTRFGKVVAPGAAAPIANPTSLTDYGPDDLFLAPKWITDLELRFSIDRVQFAAGANNLFDVYPSRRPTGPRPATVGGNYPIDAYYLPYSGFSPFGFNGRFLYGRISVDF</sequence>
<evidence type="ECO:0000256" key="1">
    <source>
        <dbReference type="ARBA" id="ARBA00004571"/>
    </source>
</evidence>